<keyword evidence="1" id="KW-0472">Membrane</keyword>
<reference evidence="5 6" key="1">
    <citation type="submission" date="2018-04" db="EMBL/GenBank/DDBJ databases">
        <title>Flavobacterium sp. nov., isolated from glacier ice.</title>
        <authorList>
            <person name="Liu Q."/>
            <person name="Xin Y.-H."/>
        </authorList>
    </citation>
    <scope>NUCLEOTIDE SEQUENCE [LARGE SCALE GENOMIC DNA]</scope>
    <source>
        <strain evidence="5 6">LB2P30</strain>
    </source>
</reference>
<dbReference type="Proteomes" id="UP000245618">
    <property type="component" value="Unassembled WGS sequence"/>
</dbReference>
<evidence type="ECO:0000313" key="6">
    <source>
        <dbReference type="Proteomes" id="UP000245618"/>
    </source>
</evidence>
<keyword evidence="1" id="KW-0812">Transmembrane</keyword>
<feature type="domain" description="Lnb-like transmembrane" evidence="4">
    <location>
        <begin position="268"/>
        <end position="358"/>
    </location>
</feature>
<dbReference type="RefSeq" id="WP_116762112.1">
    <property type="nucleotide sequence ID" value="NZ_QCZH01000005.1"/>
</dbReference>
<dbReference type="InterPro" id="IPR057436">
    <property type="entry name" value="5TMH_Lnb"/>
</dbReference>
<name>A0A2U1JYZ7_9FLAO</name>
<organism evidence="5 6">
    <name type="scientific">Flavobacterium laiguense</name>
    <dbReference type="NCBI Taxonomy" id="2169409"/>
    <lineage>
        <taxon>Bacteria</taxon>
        <taxon>Pseudomonadati</taxon>
        <taxon>Bacteroidota</taxon>
        <taxon>Flavobacteriia</taxon>
        <taxon>Flavobacteriales</taxon>
        <taxon>Flavobacteriaceae</taxon>
        <taxon>Flavobacterium</taxon>
    </lineage>
</organism>
<dbReference type="Pfam" id="PF13387">
    <property type="entry name" value="Lnb_N"/>
    <property type="match status" value="1"/>
</dbReference>
<keyword evidence="1" id="KW-1133">Transmembrane helix</keyword>
<proteinExistence type="predicted"/>
<evidence type="ECO:0000259" key="4">
    <source>
        <dbReference type="Pfam" id="PF25221"/>
    </source>
</evidence>
<feature type="transmembrane region" description="Helical" evidence="1">
    <location>
        <begin position="249"/>
        <end position="266"/>
    </location>
</feature>
<keyword evidence="6" id="KW-1185">Reference proteome</keyword>
<feature type="signal peptide" evidence="2">
    <location>
        <begin position="1"/>
        <end position="24"/>
    </location>
</feature>
<evidence type="ECO:0000256" key="1">
    <source>
        <dbReference type="SAM" id="Phobius"/>
    </source>
</evidence>
<keyword evidence="2" id="KW-0732">Signal</keyword>
<feature type="transmembrane region" description="Helical" evidence="1">
    <location>
        <begin position="325"/>
        <end position="344"/>
    </location>
</feature>
<feature type="transmembrane region" description="Helical" evidence="1">
    <location>
        <begin position="300"/>
        <end position="318"/>
    </location>
</feature>
<feature type="domain" description="Lnb N-terminal periplasmic" evidence="3">
    <location>
        <begin position="31"/>
        <end position="180"/>
    </location>
</feature>
<evidence type="ECO:0000259" key="3">
    <source>
        <dbReference type="Pfam" id="PF13387"/>
    </source>
</evidence>
<feature type="chain" id="PRO_5015483318" evidence="2">
    <location>
        <begin position="25"/>
        <end position="379"/>
    </location>
</feature>
<evidence type="ECO:0000256" key="2">
    <source>
        <dbReference type="SAM" id="SignalP"/>
    </source>
</evidence>
<dbReference type="Pfam" id="PF25221">
    <property type="entry name" value="5TMH_Lnb"/>
    <property type="match status" value="1"/>
</dbReference>
<dbReference type="InterPro" id="IPR025178">
    <property type="entry name" value="Lnb_N"/>
</dbReference>
<gene>
    <name evidence="5" type="ORF">DB891_07265</name>
</gene>
<accession>A0A2U1JYZ7</accession>
<protein>
    <submittedName>
        <fullName evidence="5">Uncharacterized protein</fullName>
    </submittedName>
</protein>
<dbReference type="EMBL" id="QCZH01000005">
    <property type="protein sequence ID" value="PWA09993.1"/>
    <property type="molecule type" value="Genomic_DNA"/>
</dbReference>
<evidence type="ECO:0000313" key="5">
    <source>
        <dbReference type="EMBL" id="PWA09993.1"/>
    </source>
</evidence>
<feature type="transmembrane region" description="Helical" evidence="1">
    <location>
        <begin position="273"/>
        <end position="294"/>
    </location>
</feature>
<sequence length="379" mass="44368">MKTPLLKKIFVCILLLSSIYNSFGQDVALSKNAHISILTCGTGNESYSLFGHTAIRVSDIDNNLDVVYNYGAFDFDTPNFVMQFVKGDLNYFIVNNRYADFINQYTYEKRDVYEQELNIPLALKQELFNNLAQSMLSDERLYNYKFIDNNCTSKVVDVINKTLQAKIITKKADTDLTYRTILYPYFDNHFYEKLGTSILFGRKVDQMGTKIFLPFELLKSLKLIQYQNHPLCGETKAILVFEKEIPTSWWNNYYSYLLLLGFVILINKKAIDFIYLSTITLFGLLFVFLGFYSSHHELGYNYNTLLFNPTLLILFYFWRTKNTKWIYKLAGFNILMMVLYFFLILNKAHLLLVTPILVTNMFVLVRLAVRNKKRIPIII</sequence>
<dbReference type="AlphaFoldDB" id="A0A2U1JYZ7"/>
<dbReference type="OrthoDB" id="319167at2"/>
<comment type="caution">
    <text evidence="5">The sequence shown here is derived from an EMBL/GenBank/DDBJ whole genome shotgun (WGS) entry which is preliminary data.</text>
</comment>
<feature type="transmembrane region" description="Helical" evidence="1">
    <location>
        <begin position="350"/>
        <end position="369"/>
    </location>
</feature>